<dbReference type="AlphaFoldDB" id="A0A7W6S326"/>
<dbReference type="RefSeq" id="WP_184438186.1">
    <property type="nucleotide sequence ID" value="NZ_JACIGI010000069.1"/>
</dbReference>
<evidence type="ECO:0000256" key="1">
    <source>
        <dbReference type="SAM" id="MobiDB-lite"/>
    </source>
</evidence>
<name>A0A7W6S326_9PROT</name>
<sequence>MPVHRLAPVALPVVLPLALGGCLPAAIPGAVLGVATVYCAGVSETGKTMARDALTSGRPLIACPPAADPDRAPYADPGPPGRR</sequence>
<proteinExistence type="predicted"/>
<evidence type="ECO:0000313" key="2">
    <source>
        <dbReference type="EMBL" id="MBB4287944.1"/>
    </source>
</evidence>
<dbReference type="EMBL" id="JACIGI010000069">
    <property type="protein sequence ID" value="MBB4287944.1"/>
    <property type="molecule type" value="Genomic_DNA"/>
</dbReference>
<evidence type="ECO:0000313" key="3">
    <source>
        <dbReference type="Proteomes" id="UP000555728"/>
    </source>
</evidence>
<keyword evidence="3" id="KW-1185">Reference proteome</keyword>
<feature type="region of interest" description="Disordered" evidence="1">
    <location>
        <begin position="61"/>
        <end position="83"/>
    </location>
</feature>
<reference evidence="2 3" key="1">
    <citation type="submission" date="2020-08" db="EMBL/GenBank/DDBJ databases">
        <title>Genome sequencing of Purple Non-Sulfur Bacteria from various extreme environments.</title>
        <authorList>
            <person name="Mayer M."/>
        </authorList>
    </citation>
    <scope>NUCLEOTIDE SEQUENCE [LARGE SCALE GENOMIC DNA]</scope>
    <source>
        <strain evidence="2 3">JA135</strain>
    </source>
</reference>
<accession>A0A7W6S326</accession>
<organism evidence="2 3">
    <name type="scientific">Roseospira goensis</name>
    <dbReference type="NCBI Taxonomy" id="391922"/>
    <lineage>
        <taxon>Bacteria</taxon>
        <taxon>Pseudomonadati</taxon>
        <taxon>Pseudomonadota</taxon>
        <taxon>Alphaproteobacteria</taxon>
        <taxon>Rhodospirillales</taxon>
        <taxon>Rhodospirillaceae</taxon>
        <taxon>Roseospira</taxon>
    </lineage>
</organism>
<protein>
    <recommendedName>
        <fullName evidence="4">Lipoprotein</fullName>
    </recommendedName>
</protein>
<gene>
    <name evidence="2" type="ORF">GGD88_003711</name>
</gene>
<dbReference type="Proteomes" id="UP000555728">
    <property type="component" value="Unassembled WGS sequence"/>
</dbReference>
<evidence type="ECO:0008006" key="4">
    <source>
        <dbReference type="Google" id="ProtNLM"/>
    </source>
</evidence>
<dbReference type="PROSITE" id="PS51257">
    <property type="entry name" value="PROKAR_LIPOPROTEIN"/>
    <property type="match status" value="1"/>
</dbReference>
<comment type="caution">
    <text evidence="2">The sequence shown here is derived from an EMBL/GenBank/DDBJ whole genome shotgun (WGS) entry which is preliminary data.</text>
</comment>